<evidence type="ECO:0000313" key="2">
    <source>
        <dbReference type="Proteomes" id="UP000199169"/>
    </source>
</evidence>
<reference evidence="2" key="1">
    <citation type="submission" date="2016-06" db="EMBL/GenBank/DDBJ databases">
        <authorList>
            <person name="McIlroy S.J."/>
            <person name="Karst S.M."/>
            <person name="Albertsen M."/>
        </authorList>
    </citation>
    <scope>NUCLEOTIDE SEQUENCE [LARGE SCALE GENOMIC DNA]</scope>
</reference>
<evidence type="ECO:0008006" key="3">
    <source>
        <dbReference type="Google" id="ProtNLM"/>
    </source>
</evidence>
<dbReference type="Gene3D" id="3.40.50.1010">
    <property type="entry name" value="5'-nuclease"/>
    <property type="match status" value="1"/>
</dbReference>
<dbReference type="STRING" id="1860102.ACCAA_100002"/>
<dbReference type="SUPFAM" id="SSF88723">
    <property type="entry name" value="PIN domain-like"/>
    <property type="match status" value="1"/>
</dbReference>
<organism evidence="1 2">
    <name type="scientific">Candidatus Accumulibacter aalborgensis</name>
    <dbReference type="NCBI Taxonomy" id="1860102"/>
    <lineage>
        <taxon>Bacteria</taxon>
        <taxon>Pseudomonadati</taxon>
        <taxon>Pseudomonadota</taxon>
        <taxon>Betaproteobacteria</taxon>
        <taxon>Candidatus Accumulibacter</taxon>
    </lineage>
</organism>
<evidence type="ECO:0000313" key="1">
    <source>
        <dbReference type="EMBL" id="SBT03264.1"/>
    </source>
</evidence>
<name>A0A1A8XDI0_9PROT</name>
<keyword evidence="2" id="KW-1185">Reference proteome</keyword>
<accession>A0A1A8XDI0</accession>
<protein>
    <recommendedName>
        <fullName evidence="3">PIN domain-containing protein</fullName>
    </recommendedName>
</protein>
<sequence>MLPRQEAPDDYAKVFKQGNSQEVRLPKAFRFAVDEVYIRADRERHGVPIGPMDTLIAAHATSLGAALVTHSRNAFSRVQWLKLEEIGPRGSGGLSPIARSYSTLGLSPAVDSGIR</sequence>
<dbReference type="EMBL" id="FLQX01000002">
    <property type="protein sequence ID" value="SBT03264.1"/>
    <property type="molecule type" value="Genomic_DNA"/>
</dbReference>
<dbReference type="InterPro" id="IPR029060">
    <property type="entry name" value="PIN-like_dom_sf"/>
</dbReference>
<dbReference type="AlphaFoldDB" id="A0A1A8XDI0"/>
<dbReference type="RefSeq" id="WP_186405350.1">
    <property type="nucleotide sequence ID" value="NZ_FLQX01000002.1"/>
</dbReference>
<dbReference type="Proteomes" id="UP000199169">
    <property type="component" value="Unassembled WGS sequence"/>
</dbReference>
<gene>
    <name evidence="1" type="ORF">ACCAA_100002</name>
</gene>
<proteinExistence type="predicted"/>